<dbReference type="PhylomeDB" id="A0A022RJJ3"/>
<name>A0A022RJJ3_ERYGU</name>
<protein>
    <submittedName>
        <fullName evidence="2">Uncharacterized protein</fullName>
    </submittedName>
</protein>
<feature type="compositionally biased region" description="Low complexity" evidence="1">
    <location>
        <begin position="11"/>
        <end position="23"/>
    </location>
</feature>
<dbReference type="SUPFAM" id="SSF53335">
    <property type="entry name" value="S-adenosyl-L-methionine-dependent methyltransferases"/>
    <property type="match status" value="1"/>
</dbReference>
<evidence type="ECO:0000256" key="1">
    <source>
        <dbReference type="SAM" id="MobiDB-lite"/>
    </source>
</evidence>
<sequence length="255" mass="28163">MSNPDAPPLCLPTTATATTTNLPESQHQEQTYRLDSIDSTITIRQFPSQGISFQLWPAAATLVTLLDRHKLRHHPSNTASPLSSTLITPHRRLRILELGSGTGIVGIAAAALLGAKVTATDLPHALPNLQFNVAANAGIFEPHGGAVEVAALQWGEKKDMEAIGGRDEYDLILGSDVVYHDHLYEPLLETLKFFLLGTDRKMVFVMGHLKRWKKESAFFKKANKYFDVDVLHTDTPSNGSRVGVIVYQFLRKKKN</sequence>
<dbReference type="STRING" id="4155.A0A022RJJ3"/>
<accession>A0A022RJJ3</accession>
<dbReference type="KEGG" id="egt:105954951"/>
<evidence type="ECO:0000313" key="2">
    <source>
        <dbReference type="EMBL" id="EYU40164.1"/>
    </source>
</evidence>
<dbReference type="PANTHER" id="PTHR14614:SF132">
    <property type="entry name" value="PROTEIN-LYSINE METHYLTRANSFERASE C42C1.13"/>
    <property type="match status" value="1"/>
</dbReference>
<reference evidence="2 3" key="1">
    <citation type="journal article" date="2013" name="Proc. Natl. Acad. Sci. U.S.A.">
        <title>Fine-scale variation in meiotic recombination in Mimulus inferred from population shotgun sequencing.</title>
        <authorList>
            <person name="Hellsten U."/>
            <person name="Wright K.M."/>
            <person name="Jenkins J."/>
            <person name="Shu S."/>
            <person name="Yuan Y."/>
            <person name="Wessler S.R."/>
            <person name="Schmutz J."/>
            <person name="Willis J.H."/>
            <person name="Rokhsar D.S."/>
        </authorList>
    </citation>
    <scope>NUCLEOTIDE SEQUENCE [LARGE SCALE GENOMIC DNA]</scope>
    <source>
        <strain evidence="3">cv. DUN x IM62</strain>
    </source>
</reference>
<organism evidence="2 3">
    <name type="scientific">Erythranthe guttata</name>
    <name type="common">Yellow monkey flower</name>
    <name type="synonym">Mimulus guttatus</name>
    <dbReference type="NCBI Taxonomy" id="4155"/>
    <lineage>
        <taxon>Eukaryota</taxon>
        <taxon>Viridiplantae</taxon>
        <taxon>Streptophyta</taxon>
        <taxon>Embryophyta</taxon>
        <taxon>Tracheophyta</taxon>
        <taxon>Spermatophyta</taxon>
        <taxon>Magnoliopsida</taxon>
        <taxon>eudicotyledons</taxon>
        <taxon>Gunneridae</taxon>
        <taxon>Pentapetalae</taxon>
        <taxon>asterids</taxon>
        <taxon>lamiids</taxon>
        <taxon>Lamiales</taxon>
        <taxon>Phrymaceae</taxon>
        <taxon>Erythranthe</taxon>
    </lineage>
</organism>
<dbReference type="OrthoDB" id="413520at2759"/>
<proteinExistence type="predicted"/>
<dbReference type="Gene3D" id="3.40.50.150">
    <property type="entry name" value="Vaccinia Virus protein VP39"/>
    <property type="match status" value="1"/>
</dbReference>
<dbReference type="Pfam" id="PF10294">
    <property type="entry name" value="Methyltransf_16"/>
    <property type="match status" value="1"/>
</dbReference>
<feature type="compositionally biased region" description="Pro residues" evidence="1">
    <location>
        <begin position="1"/>
        <end position="10"/>
    </location>
</feature>
<dbReference type="CDD" id="cd02440">
    <property type="entry name" value="AdoMet_MTases"/>
    <property type="match status" value="1"/>
</dbReference>
<gene>
    <name evidence="2" type="ORF">MIMGU_mgv1a012275mg</name>
</gene>
<keyword evidence="3" id="KW-1185">Reference proteome</keyword>
<dbReference type="InterPro" id="IPR019410">
    <property type="entry name" value="Methyltransf_16"/>
</dbReference>
<dbReference type="PANTHER" id="PTHR14614">
    <property type="entry name" value="HEPATOCELLULAR CARCINOMA-ASSOCIATED ANTIGEN"/>
    <property type="match status" value="1"/>
</dbReference>
<dbReference type="EMBL" id="KI630420">
    <property type="protein sequence ID" value="EYU40164.1"/>
    <property type="molecule type" value="Genomic_DNA"/>
</dbReference>
<feature type="region of interest" description="Disordered" evidence="1">
    <location>
        <begin position="1"/>
        <end position="28"/>
    </location>
</feature>
<dbReference type="Proteomes" id="UP000030748">
    <property type="component" value="Unassembled WGS sequence"/>
</dbReference>
<dbReference type="OMA" id="HRTHITF"/>
<dbReference type="AlphaFoldDB" id="A0A022RJJ3"/>
<evidence type="ECO:0000313" key="3">
    <source>
        <dbReference type="Proteomes" id="UP000030748"/>
    </source>
</evidence>
<dbReference type="eggNOG" id="KOG2793">
    <property type="taxonomic scope" value="Eukaryota"/>
</dbReference>
<dbReference type="InterPro" id="IPR029063">
    <property type="entry name" value="SAM-dependent_MTases_sf"/>
</dbReference>
<dbReference type="GO" id="GO:0008276">
    <property type="term" value="F:protein methyltransferase activity"/>
    <property type="evidence" value="ECO:0000318"/>
    <property type="project" value="GO_Central"/>
</dbReference>